<dbReference type="STRING" id="135208.A0A4Y9ZHB1"/>
<comment type="caution">
    <text evidence="2">The sequence shown here is derived from an EMBL/GenBank/DDBJ whole genome shotgun (WGS) entry which is preliminary data.</text>
</comment>
<gene>
    <name evidence="2" type="ORF">EWM64_g9877</name>
</gene>
<feature type="compositionally biased region" description="Pro residues" evidence="1">
    <location>
        <begin position="192"/>
        <end position="220"/>
    </location>
</feature>
<sequence length="385" mass="41109">MSCAVAHTVGVAGSTDPSPAISSLGSTGLGAQLWREQVSVGCVSQHSVCDLVFVLNLSQRIAVHRQAYILASPSQPHTSDNRTPSTSSLSSVQSVGDHTEASAVSASHRGVSPFLDLAAISRDRALRKTKALSPRPELTFKTRPSNGSSPSSLCSQSSSSPAQELSCSIERDVHVPPNNSSEVAFDSVPVDVPDPAPIDVPDPVPVDVPDPTPIDAPDPAPSDAAVSQCPPPSFSRPGSAAVPPQDQGVAAFEGRGDNSRPADGVSWVVTDKAPVADSRTLYTKQIKIRGLQVLMRWYTLKGPYSILHPPAYPSQTFEKEDLFIHISSSSIQTWIWDGFGWKSIKEGEPHPSLHDHALWLRPDGSPRWVTRKTVLTYKSRGKAVG</sequence>
<organism evidence="2 3">
    <name type="scientific">Hericium alpestre</name>
    <dbReference type="NCBI Taxonomy" id="135208"/>
    <lineage>
        <taxon>Eukaryota</taxon>
        <taxon>Fungi</taxon>
        <taxon>Dikarya</taxon>
        <taxon>Basidiomycota</taxon>
        <taxon>Agaricomycotina</taxon>
        <taxon>Agaricomycetes</taxon>
        <taxon>Russulales</taxon>
        <taxon>Hericiaceae</taxon>
        <taxon>Hericium</taxon>
    </lineage>
</organism>
<keyword evidence="3" id="KW-1185">Reference proteome</keyword>
<dbReference type="AlphaFoldDB" id="A0A4Y9ZHB1"/>
<name>A0A4Y9ZHB1_9AGAM</name>
<feature type="region of interest" description="Disordered" evidence="1">
    <location>
        <begin position="127"/>
        <end position="265"/>
    </location>
</feature>
<dbReference type="Proteomes" id="UP000298061">
    <property type="component" value="Unassembled WGS sequence"/>
</dbReference>
<accession>A0A4Y9ZHB1</accession>
<evidence type="ECO:0000313" key="2">
    <source>
        <dbReference type="EMBL" id="TFY74135.1"/>
    </source>
</evidence>
<reference evidence="2 3" key="1">
    <citation type="submission" date="2019-02" db="EMBL/GenBank/DDBJ databases">
        <title>Genome sequencing of the rare red list fungi Hericium alpestre (H. flagellum).</title>
        <authorList>
            <person name="Buettner E."/>
            <person name="Kellner H."/>
        </authorList>
    </citation>
    <scope>NUCLEOTIDE SEQUENCE [LARGE SCALE GENOMIC DNA]</scope>
    <source>
        <strain evidence="2 3">DSM 108284</strain>
    </source>
</reference>
<dbReference type="OrthoDB" id="2637264at2759"/>
<dbReference type="EMBL" id="SFCI01002275">
    <property type="protein sequence ID" value="TFY74135.1"/>
    <property type="molecule type" value="Genomic_DNA"/>
</dbReference>
<proteinExistence type="predicted"/>
<feature type="compositionally biased region" description="Low complexity" evidence="1">
    <location>
        <begin position="148"/>
        <end position="168"/>
    </location>
</feature>
<evidence type="ECO:0000313" key="3">
    <source>
        <dbReference type="Proteomes" id="UP000298061"/>
    </source>
</evidence>
<feature type="compositionally biased region" description="Low complexity" evidence="1">
    <location>
        <begin position="85"/>
        <end position="94"/>
    </location>
</feature>
<evidence type="ECO:0000256" key="1">
    <source>
        <dbReference type="SAM" id="MobiDB-lite"/>
    </source>
</evidence>
<feature type="compositionally biased region" description="Polar residues" evidence="1">
    <location>
        <begin position="73"/>
        <end position="84"/>
    </location>
</feature>
<protein>
    <submittedName>
        <fullName evidence="2">Uncharacterized protein</fullName>
    </submittedName>
</protein>
<feature type="region of interest" description="Disordered" evidence="1">
    <location>
        <begin position="73"/>
        <end position="106"/>
    </location>
</feature>